<sequence length="176" mass="18487">MILKLLTIIGYLLSVVLGKLYIIDPVQGAVWNAGKNEKISWTLDNNSTKSEKVKIELLAGDPNNLSMVGKLTDSADMLYGEASVKVPSDVANGESYVIRITEPDKSMRYSHAFAITGGKNAGPGSGSDRANSASMVSGSSTASSDTMSSYALSFQRPGGFSLCLAAVLMLVVSTLA</sequence>
<feature type="chain" id="PRO_5015736612" description="Yeast cell wall synthesis Kre9/Knh1-like N-terminal domain-containing protein" evidence="2">
    <location>
        <begin position="19"/>
        <end position="176"/>
    </location>
</feature>
<gene>
    <name evidence="4" type="ORF">BB560_006992</name>
</gene>
<evidence type="ECO:0000256" key="1">
    <source>
        <dbReference type="ARBA" id="ARBA00022729"/>
    </source>
</evidence>
<reference evidence="4 5" key="1">
    <citation type="journal article" date="2018" name="MBio">
        <title>Comparative Genomics Reveals the Core Gene Toolbox for the Fungus-Insect Symbiosis.</title>
        <authorList>
            <person name="Wang Y."/>
            <person name="Stata M."/>
            <person name="Wang W."/>
            <person name="Stajich J.E."/>
            <person name="White M.M."/>
            <person name="Moncalvo J.M."/>
        </authorList>
    </citation>
    <scope>NUCLEOTIDE SEQUENCE [LARGE SCALE GENOMIC DNA]</scope>
    <source>
        <strain evidence="4 5">SC-DP-2</strain>
    </source>
</reference>
<feature type="signal peptide" evidence="2">
    <location>
        <begin position="1"/>
        <end position="18"/>
    </location>
</feature>
<dbReference type="STRING" id="133381.A0A2T9XZJ2"/>
<comment type="caution">
    <text evidence="4">The sequence shown here is derived from an EMBL/GenBank/DDBJ whole genome shotgun (WGS) entry which is preliminary data.</text>
</comment>
<keyword evidence="5" id="KW-1185">Reference proteome</keyword>
<proteinExistence type="predicted"/>
<feature type="domain" description="Yeast cell wall synthesis Kre9/Knh1-like N-terminal" evidence="3">
    <location>
        <begin position="25"/>
        <end position="115"/>
    </location>
</feature>
<dbReference type="EMBL" id="MBFS01003650">
    <property type="protein sequence ID" value="PVU85519.1"/>
    <property type="molecule type" value="Genomic_DNA"/>
</dbReference>
<dbReference type="PANTHER" id="PTHR40633:SF5">
    <property type="entry name" value="ANCHORED PROTEIN, PUTATIVE (AFU_ORTHOLOGUE AFUA_8G04370)-RELATED"/>
    <property type="match status" value="1"/>
</dbReference>
<evidence type="ECO:0000313" key="4">
    <source>
        <dbReference type="EMBL" id="PVU85519.1"/>
    </source>
</evidence>
<evidence type="ECO:0000313" key="5">
    <source>
        <dbReference type="Proteomes" id="UP000245609"/>
    </source>
</evidence>
<name>A0A2T9XZJ2_9FUNG</name>
<dbReference type="Pfam" id="PF10342">
    <property type="entry name" value="Kre9_KNH"/>
    <property type="match status" value="1"/>
</dbReference>
<organism evidence="4 5">
    <name type="scientific">Smittium megazygosporum</name>
    <dbReference type="NCBI Taxonomy" id="133381"/>
    <lineage>
        <taxon>Eukaryota</taxon>
        <taxon>Fungi</taxon>
        <taxon>Fungi incertae sedis</taxon>
        <taxon>Zoopagomycota</taxon>
        <taxon>Kickxellomycotina</taxon>
        <taxon>Harpellomycetes</taxon>
        <taxon>Harpellales</taxon>
        <taxon>Legeriomycetaceae</taxon>
        <taxon>Smittium</taxon>
    </lineage>
</organism>
<accession>A0A2T9XZJ2</accession>
<dbReference type="PANTHER" id="PTHR40633">
    <property type="entry name" value="MATRIX PROTEIN, PUTATIVE (AFU_ORTHOLOGUE AFUA_8G05410)-RELATED"/>
    <property type="match status" value="1"/>
</dbReference>
<dbReference type="InterPro" id="IPR018466">
    <property type="entry name" value="Kre9/Knh1-like_N"/>
</dbReference>
<protein>
    <recommendedName>
        <fullName evidence="3">Yeast cell wall synthesis Kre9/Knh1-like N-terminal domain-containing protein</fullName>
    </recommendedName>
</protein>
<dbReference type="Proteomes" id="UP000245609">
    <property type="component" value="Unassembled WGS sequence"/>
</dbReference>
<evidence type="ECO:0000259" key="3">
    <source>
        <dbReference type="Pfam" id="PF10342"/>
    </source>
</evidence>
<dbReference type="OrthoDB" id="2269410at2759"/>
<evidence type="ECO:0000256" key="2">
    <source>
        <dbReference type="SAM" id="SignalP"/>
    </source>
</evidence>
<keyword evidence="1 2" id="KW-0732">Signal</keyword>
<dbReference type="AlphaFoldDB" id="A0A2T9XZJ2"/>
<dbReference type="InterPro" id="IPR052982">
    <property type="entry name" value="SRP1/TIP1-like"/>
</dbReference>